<dbReference type="Pfam" id="PF13948">
    <property type="entry name" value="DUF4215"/>
    <property type="match status" value="2"/>
</dbReference>
<evidence type="ECO:0000256" key="2">
    <source>
        <dbReference type="ARBA" id="ARBA00022737"/>
    </source>
</evidence>
<dbReference type="PANTHER" id="PTHR46130:SF3">
    <property type="entry name" value="CHROMOSOME UNDETERMINED SCAFFOLD_33, WHOLE GENOME SHOTGUN SEQUENCE"/>
    <property type="match status" value="1"/>
</dbReference>
<evidence type="ECO:0000256" key="3">
    <source>
        <dbReference type="ARBA" id="ARBA00023157"/>
    </source>
</evidence>
<keyword evidence="2" id="KW-0677">Repeat</keyword>
<keyword evidence="3" id="KW-1015">Disulfide bond</keyword>
<proteinExistence type="predicted"/>
<sequence length="338" mass="35082">MSTHLLSRRPPLGAAALLLMLLPACSAESLEALDAALGGDGSVDGPCSGADAPSAGCPKDPPPPGAVCGDGAIEAREQCDDGNTHDGDGCNSACALEPGTDPGAVCGDGVIEAREQCDDGNTHDGDGCSSDCTSSTVAFAFSGAVVKLGNGTETGEDPLNTGVQVGDPIRGVYRFNPHNVADHRSYFNSAESQYAFHNTPGSFEMEAQIGPLSVTSIHVPPMQVDSEDPWYSYGSAFTLWNGVTGAPYDSVDSYRLDVRHNAVVGIEVGRPLVLVELSIELAGLLDPSAMTSTALPTTPPELGRFDEHRAIWLILMTDLGVKSYVFGELTSLTLAPGD</sequence>
<gene>
    <name evidence="5" type="ORF">SOCEGT47_059900</name>
</gene>
<dbReference type="GO" id="GO:0006508">
    <property type="term" value="P:proteolysis"/>
    <property type="evidence" value="ECO:0007669"/>
    <property type="project" value="TreeGrafter"/>
</dbReference>
<dbReference type="InterPro" id="IPR011936">
    <property type="entry name" value="Myxo_disulph_rpt"/>
</dbReference>
<evidence type="ECO:0008006" key="7">
    <source>
        <dbReference type="Google" id="ProtNLM"/>
    </source>
</evidence>
<feature type="chain" id="PRO_5020865269" description="DUF4215 domain-containing protein" evidence="4">
    <location>
        <begin position="27"/>
        <end position="338"/>
    </location>
</feature>
<dbReference type="NCBIfam" id="TIGR02232">
    <property type="entry name" value="myxo_disulf_rpt"/>
    <property type="match status" value="2"/>
</dbReference>
<dbReference type="GO" id="GO:0007166">
    <property type="term" value="P:cell surface receptor signaling pathway"/>
    <property type="evidence" value="ECO:0007669"/>
    <property type="project" value="TreeGrafter"/>
</dbReference>
<dbReference type="EMBL" id="CP012670">
    <property type="protein sequence ID" value="AUX25443.1"/>
    <property type="molecule type" value="Genomic_DNA"/>
</dbReference>
<name>A0A4P2Q8Q7_SORCE</name>
<evidence type="ECO:0000313" key="6">
    <source>
        <dbReference type="Proteomes" id="UP000295781"/>
    </source>
</evidence>
<keyword evidence="1 4" id="KW-0732">Signal</keyword>
<dbReference type="OrthoDB" id="5376888at2"/>
<protein>
    <recommendedName>
        <fullName evidence="7">DUF4215 domain-containing protein</fullName>
    </recommendedName>
</protein>
<dbReference type="InterPro" id="IPR043543">
    <property type="entry name" value="PAPPA/PAPPA2"/>
</dbReference>
<feature type="signal peptide" evidence="4">
    <location>
        <begin position="1"/>
        <end position="26"/>
    </location>
</feature>
<evidence type="ECO:0000256" key="4">
    <source>
        <dbReference type="SAM" id="SignalP"/>
    </source>
</evidence>
<evidence type="ECO:0000256" key="1">
    <source>
        <dbReference type="ARBA" id="ARBA00022729"/>
    </source>
</evidence>
<dbReference type="AlphaFoldDB" id="A0A4P2Q8Q7"/>
<dbReference type="RefSeq" id="WP_129352355.1">
    <property type="nucleotide sequence ID" value="NZ_CP012670.1"/>
</dbReference>
<evidence type="ECO:0000313" key="5">
    <source>
        <dbReference type="EMBL" id="AUX25443.1"/>
    </source>
</evidence>
<accession>A0A4P2Q8Q7</accession>
<dbReference type="GO" id="GO:0004222">
    <property type="term" value="F:metalloendopeptidase activity"/>
    <property type="evidence" value="ECO:0007669"/>
    <property type="project" value="TreeGrafter"/>
</dbReference>
<dbReference type="Proteomes" id="UP000295781">
    <property type="component" value="Chromosome"/>
</dbReference>
<organism evidence="5 6">
    <name type="scientific">Sorangium cellulosum</name>
    <name type="common">Polyangium cellulosum</name>
    <dbReference type="NCBI Taxonomy" id="56"/>
    <lineage>
        <taxon>Bacteria</taxon>
        <taxon>Pseudomonadati</taxon>
        <taxon>Myxococcota</taxon>
        <taxon>Polyangia</taxon>
        <taxon>Polyangiales</taxon>
        <taxon>Polyangiaceae</taxon>
        <taxon>Sorangium</taxon>
    </lineage>
</organism>
<reference evidence="5 6" key="1">
    <citation type="submission" date="2015-09" db="EMBL/GenBank/DDBJ databases">
        <title>Sorangium comparison.</title>
        <authorList>
            <person name="Zaburannyi N."/>
            <person name="Bunk B."/>
            <person name="Overmann J."/>
            <person name="Mueller R."/>
        </authorList>
    </citation>
    <scope>NUCLEOTIDE SEQUENCE [LARGE SCALE GENOMIC DNA]</scope>
    <source>
        <strain evidence="5 6">So ceGT47</strain>
    </source>
</reference>
<dbReference type="PANTHER" id="PTHR46130">
    <property type="entry name" value="LAMGL DOMAIN-CONTAINING PROTEIN"/>
    <property type="match status" value="1"/>
</dbReference>
<dbReference type="GO" id="GO:0005615">
    <property type="term" value="C:extracellular space"/>
    <property type="evidence" value="ECO:0007669"/>
    <property type="project" value="TreeGrafter"/>
</dbReference>